<protein>
    <recommendedName>
        <fullName evidence="1">DUF5672 domain-containing protein</fullName>
    </recommendedName>
</protein>
<evidence type="ECO:0000313" key="3">
    <source>
        <dbReference type="Proteomes" id="UP000291485"/>
    </source>
</evidence>
<gene>
    <name evidence="2" type="ORF">EZ449_14455</name>
</gene>
<dbReference type="InterPro" id="IPR043729">
    <property type="entry name" value="DUF5672"/>
</dbReference>
<dbReference type="Pfam" id="PF18922">
    <property type="entry name" value="DUF5672"/>
    <property type="match status" value="1"/>
</dbReference>
<evidence type="ECO:0000313" key="2">
    <source>
        <dbReference type="EMBL" id="TCD07731.1"/>
    </source>
</evidence>
<evidence type="ECO:0000259" key="1">
    <source>
        <dbReference type="Pfam" id="PF18922"/>
    </source>
</evidence>
<proteinExistence type="predicted"/>
<dbReference type="OrthoDB" id="7391526at2"/>
<reference evidence="2 3" key="1">
    <citation type="submission" date="2019-02" db="EMBL/GenBank/DDBJ databases">
        <title>Pedobacter sp. RP-3-11 sp. nov., isolated from Arctic soil.</title>
        <authorList>
            <person name="Dahal R.H."/>
        </authorList>
    </citation>
    <scope>NUCLEOTIDE SEQUENCE [LARGE SCALE GENOMIC DNA]</scope>
    <source>
        <strain evidence="2 3">RP-3-11</strain>
    </source>
</reference>
<keyword evidence="3" id="KW-1185">Reference proteome</keyword>
<name>A0A4R0NZ70_9SPHI</name>
<feature type="domain" description="DUF5672" evidence="1">
    <location>
        <begin position="62"/>
        <end position="237"/>
    </location>
</feature>
<dbReference type="Proteomes" id="UP000291485">
    <property type="component" value="Unassembled WGS sequence"/>
</dbReference>
<dbReference type="AlphaFoldDB" id="A0A4R0NZ70"/>
<comment type="caution">
    <text evidence="2">The sequence shown here is derived from an EMBL/GenBank/DDBJ whole genome shotgun (WGS) entry which is preliminary data.</text>
</comment>
<dbReference type="EMBL" id="SJSN01000010">
    <property type="protein sequence ID" value="TCD07731.1"/>
    <property type="molecule type" value="Genomic_DNA"/>
</dbReference>
<sequence length="255" mass="30478">METLEYMVSIIIPVYKRVPDADEVLSLRQCQKILNHYKIYFVAPKSLDCTEYINISNSDLAQVIRFDDFYFQDITGYNNLMLSPIFYKTFIKYRYILIHQLDAFVFKDDLLYWCKQKYDFIGAPNLPHQNRPGELQFLKNYRHLFSALRITRKISNVGNGGLSLRKTRSCYLLVRFLKHRVKKWGINNEDGFFKYWGNILHPLFNLPDDDIAIRFAVELEPEKSLKKLNNQLPFGCHAFRKYEWSVWKPFIENPY</sequence>
<dbReference type="RefSeq" id="WP_131560020.1">
    <property type="nucleotide sequence ID" value="NZ_SJSN01000010.1"/>
</dbReference>
<organism evidence="2 3">
    <name type="scientific">Pedobacter frigidisoli</name>
    <dbReference type="NCBI Taxonomy" id="2530455"/>
    <lineage>
        <taxon>Bacteria</taxon>
        <taxon>Pseudomonadati</taxon>
        <taxon>Bacteroidota</taxon>
        <taxon>Sphingobacteriia</taxon>
        <taxon>Sphingobacteriales</taxon>
        <taxon>Sphingobacteriaceae</taxon>
        <taxon>Pedobacter</taxon>
    </lineage>
</organism>
<accession>A0A4R0NZ70</accession>